<dbReference type="SMART" id="SM01032">
    <property type="entry name" value="BHD_3"/>
    <property type="match status" value="1"/>
</dbReference>
<keyword evidence="3" id="KW-0227">DNA damage</keyword>
<dbReference type="SMART" id="SM01030">
    <property type="entry name" value="BHD_1"/>
    <property type="match status" value="1"/>
</dbReference>
<feature type="compositionally biased region" description="Acidic residues" evidence="6">
    <location>
        <begin position="218"/>
        <end position="236"/>
    </location>
</feature>
<keyword evidence="5" id="KW-0539">Nucleus</keyword>
<feature type="region of interest" description="Disordered" evidence="6">
    <location>
        <begin position="173"/>
        <end position="298"/>
    </location>
</feature>
<evidence type="ECO:0000313" key="10">
    <source>
        <dbReference type="Proteomes" id="UP000041254"/>
    </source>
</evidence>
<comment type="similarity">
    <text evidence="2">Belongs to the XPC family.</text>
</comment>
<dbReference type="GO" id="GO:0005737">
    <property type="term" value="C:cytoplasm"/>
    <property type="evidence" value="ECO:0007669"/>
    <property type="project" value="TreeGrafter"/>
</dbReference>
<dbReference type="Pfam" id="PF10404">
    <property type="entry name" value="BHD_2"/>
    <property type="match status" value="1"/>
</dbReference>
<keyword evidence="4" id="KW-0234">DNA repair</keyword>
<sequence length="620" mass="68226">MCCHLAHTIFLSKICDDRIIQRCVRAYLEGGGRLAFPHQVRVDRPMDRSDTGGESEWTTGLDDLLSIFKSSIRVQERSHVWLFQNPPSAHIAGAIHRKMLRALKRKAASYNMAVLLLCAAYRSYRVPCRLVLRCPSLPGGGDKTPHTKAALWLELFCSKQWVPLYLDGDFAVPPEEPLPREEEPAPAAAAAAAAGGRSSSSGMASLGLFLDEHGGSDSDSDSDGAMDEDGDGEGDGGVDHPARGPVLVRVPDPGDAGSESDEEMEGIRRQLVDSLTNKHTNKPKGRGRGKGGDGGGVGPRDIILGCRAGRPVDITLRYVDKWSDVLKHRGGGLQQLIEDITECAAKSSRSRRPTIEDRLDDERLGRKKSREPLPSAQKDFKNHPLFALPSELNMDEAIHPRAVEAAGAVVGYFQGQKVYRRGDVTKLRTADQWKKEGRQVIECELERPFRTQPRKPTKKTTHGGTADAAMQEVDAVDRKLYGVWQTTPMARQVATNGTIPVNEYGNVDLTSKVGLPVGTVHLSEGECPGALRAARRLQLEHAPALVGFDYQWSGAKPRIDGVVVMLQDADNLREAAQDFLRRQADRKQRKEEATCRQLWRGVLKTMLARADLQLRGRGMR</sequence>
<dbReference type="InParanoid" id="A0A0G4GGJ3"/>
<dbReference type="Pfam" id="PF10405">
    <property type="entry name" value="BHD_3"/>
    <property type="match status" value="1"/>
</dbReference>
<gene>
    <name evidence="9" type="ORF">Vbra_17806</name>
</gene>
<evidence type="ECO:0000256" key="6">
    <source>
        <dbReference type="SAM" id="MobiDB-lite"/>
    </source>
</evidence>
<feature type="compositionally biased region" description="Basic residues" evidence="6">
    <location>
        <begin position="279"/>
        <end position="289"/>
    </location>
</feature>
<dbReference type="PANTHER" id="PTHR12135">
    <property type="entry name" value="DNA REPAIR PROTEIN XP-C / RAD4"/>
    <property type="match status" value="1"/>
</dbReference>
<dbReference type="EMBL" id="CDMY01000657">
    <property type="protein sequence ID" value="CEM28761.1"/>
    <property type="molecule type" value="Genomic_DNA"/>
</dbReference>
<proteinExistence type="inferred from homology"/>
<feature type="domain" description="Rad4 beta-hairpin" evidence="8">
    <location>
        <begin position="499"/>
        <end position="576"/>
    </location>
</feature>
<dbReference type="InterPro" id="IPR004583">
    <property type="entry name" value="DNA_repair_Rad4"/>
</dbReference>
<evidence type="ECO:0000259" key="7">
    <source>
        <dbReference type="SMART" id="SM01030"/>
    </source>
</evidence>
<evidence type="ECO:0000256" key="4">
    <source>
        <dbReference type="ARBA" id="ARBA00023204"/>
    </source>
</evidence>
<evidence type="ECO:0000256" key="3">
    <source>
        <dbReference type="ARBA" id="ARBA00022763"/>
    </source>
</evidence>
<feature type="compositionally biased region" description="Low complexity" evidence="6">
    <location>
        <begin position="185"/>
        <end position="194"/>
    </location>
</feature>
<dbReference type="GO" id="GO:0006289">
    <property type="term" value="P:nucleotide-excision repair"/>
    <property type="evidence" value="ECO:0007669"/>
    <property type="project" value="InterPro"/>
</dbReference>
<evidence type="ECO:0000313" key="9">
    <source>
        <dbReference type="EMBL" id="CEM28761.1"/>
    </source>
</evidence>
<dbReference type="Gene3D" id="3.30.70.2460">
    <property type="entry name" value="Rad4, beta-hairpin domain BHD3"/>
    <property type="match status" value="1"/>
</dbReference>
<dbReference type="GO" id="GO:0000111">
    <property type="term" value="C:nucleotide-excision repair factor 2 complex"/>
    <property type="evidence" value="ECO:0007669"/>
    <property type="project" value="TreeGrafter"/>
</dbReference>
<accession>A0A0G4GGJ3</accession>
<dbReference type="GO" id="GO:0003697">
    <property type="term" value="F:single-stranded DNA binding"/>
    <property type="evidence" value="ECO:0007669"/>
    <property type="project" value="TreeGrafter"/>
</dbReference>
<dbReference type="GO" id="GO:0003684">
    <property type="term" value="F:damaged DNA binding"/>
    <property type="evidence" value="ECO:0007669"/>
    <property type="project" value="InterPro"/>
</dbReference>
<feature type="compositionally biased region" description="Basic and acidic residues" evidence="6">
    <location>
        <begin position="353"/>
        <end position="364"/>
    </location>
</feature>
<keyword evidence="10" id="KW-1185">Reference proteome</keyword>
<dbReference type="GO" id="GO:0006298">
    <property type="term" value="P:mismatch repair"/>
    <property type="evidence" value="ECO:0007669"/>
    <property type="project" value="TreeGrafter"/>
</dbReference>
<evidence type="ECO:0000259" key="8">
    <source>
        <dbReference type="SMART" id="SM01032"/>
    </source>
</evidence>
<dbReference type="STRING" id="1169540.A0A0G4GGJ3"/>
<dbReference type="PANTHER" id="PTHR12135:SF0">
    <property type="entry name" value="DNA REPAIR PROTEIN COMPLEMENTING XP-C CELLS"/>
    <property type="match status" value="1"/>
</dbReference>
<organism evidence="9 10">
    <name type="scientific">Vitrella brassicaformis (strain CCMP3155)</name>
    <dbReference type="NCBI Taxonomy" id="1169540"/>
    <lineage>
        <taxon>Eukaryota</taxon>
        <taxon>Sar</taxon>
        <taxon>Alveolata</taxon>
        <taxon>Colpodellida</taxon>
        <taxon>Vitrellaceae</taxon>
        <taxon>Vitrella</taxon>
    </lineage>
</organism>
<dbReference type="InterPro" id="IPR018328">
    <property type="entry name" value="Rad4_beta-hairpin_dom3"/>
</dbReference>
<dbReference type="GO" id="GO:0071942">
    <property type="term" value="C:XPC complex"/>
    <property type="evidence" value="ECO:0007669"/>
    <property type="project" value="TreeGrafter"/>
</dbReference>
<name>A0A0G4GGJ3_VITBC</name>
<dbReference type="Gene3D" id="3.90.260.10">
    <property type="entry name" value="Transglutaminase-like"/>
    <property type="match status" value="1"/>
</dbReference>
<comment type="subcellular location">
    <subcellularLocation>
        <location evidence="1">Nucleus</location>
    </subcellularLocation>
</comment>
<dbReference type="OrthoDB" id="340039at2759"/>
<evidence type="ECO:0000256" key="2">
    <source>
        <dbReference type="ARBA" id="ARBA00009525"/>
    </source>
</evidence>
<reference evidence="9 10" key="1">
    <citation type="submission" date="2014-11" db="EMBL/GenBank/DDBJ databases">
        <authorList>
            <person name="Zhu J."/>
            <person name="Qi W."/>
            <person name="Song R."/>
        </authorList>
    </citation>
    <scope>NUCLEOTIDE SEQUENCE [LARGE SCALE GENOMIC DNA]</scope>
</reference>
<evidence type="ECO:0000256" key="1">
    <source>
        <dbReference type="ARBA" id="ARBA00004123"/>
    </source>
</evidence>
<dbReference type="InterPro" id="IPR018326">
    <property type="entry name" value="Rad4_beta-hairpin_dom1"/>
</dbReference>
<dbReference type="VEuPathDB" id="CryptoDB:Vbra_17806"/>
<dbReference type="InterPro" id="IPR036985">
    <property type="entry name" value="Transglutaminase-like_sf"/>
</dbReference>
<feature type="domain" description="Rad4 beta-hairpin" evidence="7">
    <location>
        <begin position="369"/>
        <end position="425"/>
    </location>
</feature>
<feature type="region of interest" description="Disordered" evidence="6">
    <location>
        <begin position="344"/>
        <end position="380"/>
    </location>
</feature>
<protein>
    <recommendedName>
        <fullName evidence="11">Rad4 beta-hairpin domain-containing protein</fullName>
    </recommendedName>
</protein>
<dbReference type="Proteomes" id="UP000041254">
    <property type="component" value="Unassembled WGS sequence"/>
</dbReference>
<evidence type="ECO:0000256" key="5">
    <source>
        <dbReference type="ARBA" id="ARBA00023242"/>
    </source>
</evidence>
<dbReference type="InterPro" id="IPR018327">
    <property type="entry name" value="BHD_2"/>
</dbReference>
<dbReference type="Pfam" id="PF10403">
    <property type="entry name" value="BHD_1"/>
    <property type="match status" value="1"/>
</dbReference>
<dbReference type="AlphaFoldDB" id="A0A0G4GGJ3"/>
<evidence type="ECO:0008006" key="11">
    <source>
        <dbReference type="Google" id="ProtNLM"/>
    </source>
</evidence>
<dbReference type="Gene3D" id="2.20.20.110">
    <property type="entry name" value="Rad4, beta-hairpin domain BHD1"/>
    <property type="match status" value="1"/>
</dbReference>
<dbReference type="InterPro" id="IPR042488">
    <property type="entry name" value="Rad4_BHD3_sf"/>
</dbReference>